<proteinExistence type="predicted"/>
<feature type="compositionally biased region" description="Low complexity" evidence="1">
    <location>
        <begin position="210"/>
        <end position="221"/>
    </location>
</feature>
<dbReference type="InterPro" id="IPR021109">
    <property type="entry name" value="Peptidase_aspartic_dom_sf"/>
</dbReference>
<name>A0A1C7M298_GRIFR</name>
<gene>
    <name evidence="2" type="ORF">A0H81_09536</name>
</gene>
<dbReference type="OrthoDB" id="2801388at2759"/>
<accession>A0A1C7M298</accession>
<evidence type="ECO:0000313" key="3">
    <source>
        <dbReference type="Proteomes" id="UP000092993"/>
    </source>
</evidence>
<feature type="region of interest" description="Disordered" evidence="1">
    <location>
        <begin position="249"/>
        <end position="271"/>
    </location>
</feature>
<comment type="caution">
    <text evidence="2">The sequence shown here is derived from an EMBL/GenBank/DDBJ whole genome shotgun (WGS) entry which is preliminary data.</text>
</comment>
<dbReference type="STRING" id="5627.A0A1C7M298"/>
<reference evidence="2 3" key="1">
    <citation type="submission" date="2016-03" db="EMBL/GenBank/DDBJ databases">
        <title>Whole genome sequencing of Grifola frondosa 9006-11.</title>
        <authorList>
            <person name="Min B."/>
            <person name="Park H."/>
            <person name="Kim J.-G."/>
            <person name="Cho H."/>
            <person name="Oh Y.-L."/>
            <person name="Kong W.-S."/>
            <person name="Choi I.-G."/>
        </authorList>
    </citation>
    <scope>NUCLEOTIDE SEQUENCE [LARGE SCALE GENOMIC DNA]</scope>
    <source>
        <strain evidence="2 3">9006-11</strain>
    </source>
</reference>
<feature type="region of interest" description="Disordered" evidence="1">
    <location>
        <begin position="184"/>
        <end position="221"/>
    </location>
</feature>
<organism evidence="2 3">
    <name type="scientific">Grifola frondosa</name>
    <name type="common">Maitake</name>
    <name type="synonym">Polyporus frondosus</name>
    <dbReference type="NCBI Taxonomy" id="5627"/>
    <lineage>
        <taxon>Eukaryota</taxon>
        <taxon>Fungi</taxon>
        <taxon>Dikarya</taxon>
        <taxon>Basidiomycota</taxon>
        <taxon>Agaricomycotina</taxon>
        <taxon>Agaricomycetes</taxon>
        <taxon>Polyporales</taxon>
        <taxon>Grifolaceae</taxon>
        <taxon>Grifola</taxon>
    </lineage>
</organism>
<sequence length="788" mass="85673">MTTLTNELKKRHAVWYAPIDIADMWNQLPSYADATKTYEEWYAAHYVLHGTQVDTPVQGTPAAATTSTALLPGTIKMEDFTSLIETITRTIAQAFATSANMAYANAQPQTSRVSNIANTNPNMSSGGCHYYGEFGHVIGGCPRVQEDIDMGRIRRNIENKVVLPSGAFVPRNVTGATMHLPARPQVLPPVNRIDNPPMHEPTEASQVTNPPSVSAPAPVASSTLSPAMVPAPIHPYLQAHNATYTPLQDRNLGVLPKPPKDKNAAYKTSAPVQDSRIAKDVFNRSMKALLLMLTPEELLSISSEVHVKYCNAVTPHHIQTTDKSVASYADIIEDDTDELPDVANSSSHIPPALQLVSNGQPLQPGVMVIPDPYETYLHSLKPGETPEVLTVAKESHALQSINGLVDNKEDVEGIIDPGSQIISMSEEVCHVLGLIYDPIICLNMQSANGKVDQSLGLVCDVPFQVSDIVLYLQIHVIRQAAYDILLGRPFNVLTESVVRNFVNKDQTITIYCPNTYQTVTVLTLRRGPPRFKSELEDLIHDQGELALVLDYDTQLCTRCQLDQRPLECFINSSSRLCVVCFEKSLGCRWNGLTRDKIVQFPEEPTIASNSAATSEATMTALTAACRSSRTNTHTMTKAASWSSCQSPDINVDSVPSIAGTSTSDFDVRSIGSSSRVTGSVAGDATFAAPFHRAGSPYSVANTDVRTHLRSMCNCQVTVETDLVLGIDELSRLESRMRKEAANASEDMRGWIAASHPSDAVAIGAYSALSVEVARQCEEIGGSQRSSRT</sequence>
<dbReference type="CDD" id="cd00303">
    <property type="entry name" value="retropepsin_like"/>
    <property type="match status" value="1"/>
</dbReference>
<dbReference type="EMBL" id="LUGG01000013">
    <property type="protein sequence ID" value="OBZ71015.1"/>
    <property type="molecule type" value="Genomic_DNA"/>
</dbReference>
<protein>
    <submittedName>
        <fullName evidence="2">Uncharacterized protein</fullName>
    </submittedName>
</protein>
<dbReference type="Gene3D" id="2.40.70.10">
    <property type="entry name" value="Acid Proteases"/>
    <property type="match status" value="1"/>
</dbReference>
<evidence type="ECO:0000256" key="1">
    <source>
        <dbReference type="SAM" id="MobiDB-lite"/>
    </source>
</evidence>
<keyword evidence="3" id="KW-1185">Reference proteome</keyword>
<dbReference type="Proteomes" id="UP000092993">
    <property type="component" value="Unassembled WGS sequence"/>
</dbReference>
<dbReference type="AlphaFoldDB" id="A0A1C7M298"/>
<evidence type="ECO:0000313" key="2">
    <source>
        <dbReference type="EMBL" id="OBZ71015.1"/>
    </source>
</evidence>